<comment type="caution">
    <text evidence="5">The sequence shown here is derived from an EMBL/GenBank/DDBJ whole genome shotgun (WGS) entry which is preliminary data.</text>
</comment>
<evidence type="ECO:0000256" key="1">
    <source>
        <dbReference type="ARBA" id="ARBA00022741"/>
    </source>
</evidence>
<dbReference type="EMBL" id="RXOF01000004">
    <property type="protein sequence ID" value="RTQ50913.1"/>
    <property type="molecule type" value="Genomic_DNA"/>
</dbReference>
<dbReference type="AlphaFoldDB" id="A0A431U577"/>
<evidence type="ECO:0000313" key="6">
    <source>
        <dbReference type="Proteomes" id="UP000282184"/>
    </source>
</evidence>
<dbReference type="OrthoDB" id="9803641at2"/>
<keyword evidence="2" id="KW-0067">ATP-binding</keyword>
<dbReference type="Gene3D" id="1.10.8.60">
    <property type="match status" value="1"/>
</dbReference>
<feature type="compositionally biased region" description="Low complexity" evidence="3">
    <location>
        <begin position="1"/>
        <end position="11"/>
    </location>
</feature>
<proteinExistence type="predicted"/>
<dbReference type="Proteomes" id="UP000282184">
    <property type="component" value="Unassembled WGS sequence"/>
</dbReference>
<keyword evidence="1" id="KW-0547">Nucleotide-binding</keyword>
<dbReference type="GO" id="GO:0005524">
    <property type="term" value="F:ATP binding"/>
    <property type="evidence" value="ECO:0007669"/>
    <property type="project" value="UniProtKB-KW"/>
</dbReference>
<feature type="domain" description="Clp ATPase C-terminal" evidence="4">
    <location>
        <begin position="44"/>
        <end position="86"/>
    </location>
</feature>
<dbReference type="InterPro" id="IPR019489">
    <property type="entry name" value="Clp_ATPase_C"/>
</dbReference>
<evidence type="ECO:0000256" key="2">
    <source>
        <dbReference type="ARBA" id="ARBA00022840"/>
    </source>
</evidence>
<name>A0A431U577_9BACT</name>
<gene>
    <name evidence="5" type="ORF">EJV47_09885</name>
</gene>
<organism evidence="5 6">
    <name type="scientific">Hymenobacter gummosus</name>
    <dbReference type="NCBI Taxonomy" id="1776032"/>
    <lineage>
        <taxon>Bacteria</taxon>
        <taxon>Pseudomonadati</taxon>
        <taxon>Bacteroidota</taxon>
        <taxon>Cytophagia</taxon>
        <taxon>Cytophagales</taxon>
        <taxon>Hymenobacteraceae</taxon>
        <taxon>Hymenobacter</taxon>
    </lineage>
</organism>
<evidence type="ECO:0000313" key="5">
    <source>
        <dbReference type="EMBL" id="RTQ50913.1"/>
    </source>
</evidence>
<accession>A0A431U577</accession>
<keyword evidence="6" id="KW-1185">Reference proteome</keyword>
<protein>
    <recommendedName>
        <fullName evidence="4">Clp ATPase C-terminal domain-containing protein</fullName>
    </recommendedName>
</protein>
<reference evidence="5 6" key="1">
    <citation type="submission" date="2018-12" db="EMBL/GenBank/DDBJ databases">
        <title>Hymenobacter gummosus sp. nov., isolated from a spring.</title>
        <authorList>
            <person name="Nie L."/>
        </authorList>
    </citation>
    <scope>NUCLEOTIDE SEQUENCE [LARGE SCALE GENOMIC DNA]</scope>
    <source>
        <strain evidence="5 6">KCTC 52166</strain>
    </source>
</reference>
<feature type="region of interest" description="Disordered" evidence="3">
    <location>
        <begin position="1"/>
        <end position="35"/>
    </location>
</feature>
<evidence type="ECO:0000256" key="3">
    <source>
        <dbReference type="SAM" id="MobiDB-lite"/>
    </source>
</evidence>
<dbReference type="Pfam" id="PF10431">
    <property type="entry name" value="ClpB_D2-small"/>
    <property type="match status" value="1"/>
</dbReference>
<sequence>MAPGPAGGRAAPPRHPGGGQPAASRRQVCRGWHKPASAGEATAAVLGFPGRQGLAPAFGTRPLKRVRQRLRLNELSKKILAGRVSRDAAGEAGLAGGNIRFGSAELPTVE</sequence>
<evidence type="ECO:0000259" key="4">
    <source>
        <dbReference type="Pfam" id="PF10431"/>
    </source>
</evidence>